<evidence type="ECO:0008006" key="5">
    <source>
        <dbReference type="Google" id="ProtNLM"/>
    </source>
</evidence>
<dbReference type="KEGG" id="rop:ROP_56050"/>
<organism evidence="3 4">
    <name type="scientific">Rhodococcus opacus (strain B4)</name>
    <dbReference type="NCBI Taxonomy" id="632772"/>
    <lineage>
        <taxon>Bacteria</taxon>
        <taxon>Bacillati</taxon>
        <taxon>Actinomycetota</taxon>
        <taxon>Actinomycetes</taxon>
        <taxon>Mycobacteriales</taxon>
        <taxon>Nocardiaceae</taxon>
        <taxon>Rhodococcus</taxon>
    </lineage>
</organism>
<sequence>MCGGGRMAWRRVSLVCLSIGSAMMLAGCGGSSDAVAPPTSTTTAAASVTTTTTTVPPTTTTTTVAPPPTTTEAPTTTLVDVPYEHNESYFFTSPDGGFQCGIIKLPNRTEAGCQGSTTPVPPRPDDCMVDWGHGIRVENDGEASFMCAGGLVYTSGGDEPDAALPAGSKLTKLGYTCGTTATAVTCTNDETSHGFTVAPDSNKTF</sequence>
<gene>
    <name evidence="3" type="ordered locus">ROP_56050</name>
</gene>
<evidence type="ECO:0000313" key="4">
    <source>
        <dbReference type="Proteomes" id="UP000002212"/>
    </source>
</evidence>
<feature type="region of interest" description="Disordered" evidence="1">
    <location>
        <begin position="31"/>
        <end position="75"/>
    </location>
</feature>
<keyword evidence="2" id="KW-0732">Signal</keyword>
<dbReference type="PROSITE" id="PS51257">
    <property type="entry name" value="PROKAR_LIPOPROTEIN"/>
    <property type="match status" value="1"/>
</dbReference>
<evidence type="ECO:0000256" key="2">
    <source>
        <dbReference type="SAM" id="SignalP"/>
    </source>
</evidence>
<feature type="chain" id="PRO_5038585312" description="Lipoprotein" evidence="2">
    <location>
        <begin position="27"/>
        <end position="205"/>
    </location>
</feature>
<dbReference type="Proteomes" id="UP000002212">
    <property type="component" value="Chromosome"/>
</dbReference>
<evidence type="ECO:0000313" key="3">
    <source>
        <dbReference type="EMBL" id="BAH53852.1"/>
    </source>
</evidence>
<dbReference type="EMBL" id="AP011115">
    <property type="protein sequence ID" value="BAH53852.1"/>
    <property type="molecule type" value="Genomic_DNA"/>
</dbReference>
<accession>C1AWS9</accession>
<dbReference type="AlphaFoldDB" id="C1AWS9"/>
<proteinExistence type="predicted"/>
<reference evidence="3 4" key="1">
    <citation type="submission" date="2009-03" db="EMBL/GenBank/DDBJ databases">
        <title>Comparison of the complete genome sequences of Rhodococcus erythropolis PR4 and Rhodococcus opacus B4.</title>
        <authorList>
            <person name="Takarada H."/>
            <person name="Sekine M."/>
            <person name="Hosoyama A."/>
            <person name="Yamada R."/>
            <person name="Fujisawa T."/>
            <person name="Omata S."/>
            <person name="Shimizu A."/>
            <person name="Tsukatani N."/>
            <person name="Tanikawa S."/>
            <person name="Fujita N."/>
            <person name="Harayama S."/>
        </authorList>
    </citation>
    <scope>NUCLEOTIDE SEQUENCE [LARGE SCALE GENOMIC DNA]</scope>
    <source>
        <strain evidence="3 4">B4</strain>
    </source>
</reference>
<dbReference type="STRING" id="632772.ROP_56050"/>
<dbReference type="HOGENOM" id="CLU_117188_0_0_11"/>
<name>C1AWS9_RHOOB</name>
<evidence type="ECO:0000256" key="1">
    <source>
        <dbReference type="SAM" id="MobiDB-lite"/>
    </source>
</evidence>
<feature type="compositionally biased region" description="Low complexity" evidence="1">
    <location>
        <begin position="34"/>
        <end position="75"/>
    </location>
</feature>
<feature type="signal peptide" evidence="2">
    <location>
        <begin position="1"/>
        <end position="26"/>
    </location>
</feature>
<protein>
    <recommendedName>
        <fullName evidence="5">Lipoprotein</fullName>
    </recommendedName>
</protein>
<dbReference type="PATRIC" id="fig|632772.20.peg.5854"/>